<organism evidence="3 4">
    <name type="scientific">Mikania micrantha</name>
    <name type="common">bitter vine</name>
    <dbReference type="NCBI Taxonomy" id="192012"/>
    <lineage>
        <taxon>Eukaryota</taxon>
        <taxon>Viridiplantae</taxon>
        <taxon>Streptophyta</taxon>
        <taxon>Embryophyta</taxon>
        <taxon>Tracheophyta</taxon>
        <taxon>Spermatophyta</taxon>
        <taxon>Magnoliopsida</taxon>
        <taxon>eudicotyledons</taxon>
        <taxon>Gunneridae</taxon>
        <taxon>Pentapetalae</taxon>
        <taxon>asterids</taxon>
        <taxon>campanulids</taxon>
        <taxon>Asterales</taxon>
        <taxon>Asteraceae</taxon>
        <taxon>Asteroideae</taxon>
        <taxon>Heliantheae alliance</taxon>
        <taxon>Eupatorieae</taxon>
        <taxon>Mikania</taxon>
    </lineage>
</organism>
<keyword evidence="2" id="KW-1133">Transmembrane helix</keyword>
<comment type="caution">
    <text evidence="3">The sequence shown here is derived from an EMBL/GenBank/DDBJ whole genome shotgun (WGS) entry which is preliminary data.</text>
</comment>
<evidence type="ECO:0008006" key="5">
    <source>
        <dbReference type="Google" id="ProtNLM"/>
    </source>
</evidence>
<dbReference type="EMBL" id="SZYD01000013">
    <property type="protein sequence ID" value="KAD4386246.1"/>
    <property type="molecule type" value="Genomic_DNA"/>
</dbReference>
<name>A0A5N6N8Y1_9ASTR</name>
<reference evidence="3 4" key="1">
    <citation type="submission" date="2019-05" db="EMBL/GenBank/DDBJ databases">
        <title>Mikania micrantha, genome provides insights into the molecular mechanism of rapid growth.</title>
        <authorList>
            <person name="Liu B."/>
        </authorList>
    </citation>
    <scope>NUCLEOTIDE SEQUENCE [LARGE SCALE GENOMIC DNA]</scope>
    <source>
        <strain evidence="3">NLD-2019</strain>
        <tissue evidence="3">Leaf</tissue>
    </source>
</reference>
<keyword evidence="4" id="KW-1185">Reference proteome</keyword>
<sequence length="235" mass="26691">MALKFNTQLMKVADEFADFDVLKPKAQPDPHFDTQQTESMFILTVHLKGYTQANIKVSLVEINGDGCGITISGQKPFQEMLMVGGRVVKKDIETRGFQNLFKVPKTVILGQVNARFNENESELVIRMPKATKGLIGDQLEELKAEETQLKPAKVLHIYTNEELLEQETQEVRNGDVGKEDDNDDDDKKQEAPRRKFKICTPIMVGSAFVMSLIVLVFHLVESKKRENPRKKRSQD</sequence>
<feature type="compositionally biased region" description="Basic and acidic residues" evidence="1">
    <location>
        <begin position="169"/>
        <end position="192"/>
    </location>
</feature>
<evidence type="ECO:0000313" key="4">
    <source>
        <dbReference type="Proteomes" id="UP000326396"/>
    </source>
</evidence>
<evidence type="ECO:0000256" key="1">
    <source>
        <dbReference type="SAM" id="MobiDB-lite"/>
    </source>
</evidence>
<dbReference type="SUPFAM" id="SSF49764">
    <property type="entry name" value="HSP20-like chaperones"/>
    <property type="match status" value="1"/>
</dbReference>
<dbReference type="CDD" id="cd00298">
    <property type="entry name" value="ACD_sHsps_p23-like"/>
    <property type="match status" value="1"/>
</dbReference>
<evidence type="ECO:0000313" key="3">
    <source>
        <dbReference type="EMBL" id="KAD4386246.1"/>
    </source>
</evidence>
<feature type="region of interest" description="Disordered" evidence="1">
    <location>
        <begin position="168"/>
        <end position="192"/>
    </location>
</feature>
<gene>
    <name evidence="3" type="ORF">E3N88_26415</name>
</gene>
<accession>A0A5N6N8Y1</accession>
<dbReference type="InterPro" id="IPR008978">
    <property type="entry name" value="HSP20-like_chaperone"/>
</dbReference>
<protein>
    <recommendedName>
        <fullName evidence="5">SHSP domain-containing protein</fullName>
    </recommendedName>
</protein>
<dbReference type="Proteomes" id="UP000326396">
    <property type="component" value="Linkage Group LG3"/>
</dbReference>
<dbReference type="AlphaFoldDB" id="A0A5N6N8Y1"/>
<dbReference type="OrthoDB" id="1920188at2759"/>
<evidence type="ECO:0000256" key="2">
    <source>
        <dbReference type="SAM" id="Phobius"/>
    </source>
</evidence>
<dbReference type="Gene3D" id="2.60.40.790">
    <property type="match status" value="1"/>
</dbReference>
<keyword evidence="2" id="KW-0812">Transmembrane</keyword>
<keyword evidence="2" id="KW-0472">Membrane</keyword>
<proteinExistence type="predicted"/>
<feature type="transmembrane region" description="Helical" evidence="2">
    <location>
        <begin position="202"/>
        <end position="220"/>
    </location>
</feature>